<evidence type="ECO:0000313" key="2">
    <source>
        <dbReference type="Proteomes" id="UP000769766"/>
    </source>
</evidence>
<reference evidence="1" key="1">
    <citation type="submission" date="2020-07" db="EMBL/GenBank/DDBJ databases">
        <title>Huge and variable diversity of episymbiotic CPR bacteria and DPANN archaea in groundwater ecosystems.</title>
        <authorList>
            <person name="He C.Y."/>
            <person name="Keren R."/>
            <person name="Whittaker M."/>
            <person name="Farag I.F."/>
            <person name="Doudna J."/>
            <person name="Cate J.H.D."/>
            <person name="Banfield J.F."/>
        </authorList>
    </citation>
    <scope>NUCLEOTIDE SEQUENCE</scope>
    <source>
        <strain evidence="1">NC_groundwater_672_Ag_B-0.1um_62_36</strain>
    </source>
</reference>
<protein>
    <submittedName>
        <fullName evidence="1">Uncharacterized protein</fullName>
    </submittedName>
</protein>
<sequence>MAERLADLIPGLYGGDGLSLFLGGFPHSVDDDPIAKINQLGEHIASEISLFPFSSSVGGFTFVFEKDLGTFVRTREPLGPLFAERAPTLGRGRLTLNLFSFTHFRYDEFDGESLHSLQRVARLNADMIFPNNQRDLFELDTILLNLGYELNLEHRHKNSLRYALGFDAGTPGLTLAGDVLGSHELNGDGVGDDIVTASLGVKWNPWGRLLLSGNVQLPLNREGLRSNLIATFGVEYAF</sequence>
<dbReference type="Proteomes" id="UP000769766">
    <property type="component" value="Unassembled WGS sequence"/>
</dbReference>
<proteinExistence type="predicted"/>
<organism evidence="1 2">
    <name type="scientific">Tectimicrobiota bacterium</name>
    <dbReference type="NCBI Taxonomy" id="2528274"/>
    <lineage>
        <taxon>Bacteria</taxon>
        <taxon>Pseudomonadati</taxon>
        <taxon>Nitrospinota/Tectimicrobiota group</taxon>
        <taxon>Candidatus Tectimicrobiota</taxon>
    </lineage>
</organism>
<evidence type="ECO:0000313" key="1">
    <source>
        <dbReference type="EMBL" id="MBI2876394.1"/>
    </source>
</evidence>
<accession>A0A932CNI5</accession>
<comment type="caution">
    <text evidence="1">The sequence shown here is derived from an EMBL/GenBank/DDBJ whole genome shotgun (WGS) entry which is preliminary data.</text>
</comment>
<dbReference type="AlphaFoldDB" id="A0A932CNI5"/>
<dbReference type="EMBL" id="JACPRF010000181">
    <property type="protein sequence ID" value="MBI2876394.1"/>
    <property type="molecule type" value="Genomic_DNA"/>
</dbReference>
<gene>
    <name evidence="1" type="ORF">HYY20_05895</name>
</gene>
<name>A0A932CNI5_UNCTE</name>